<evidence type="ECO:0000313" key="5">
    <source>
        <dbReference type="EMBL" id="GGY18468.1"/>
    </source>
</evidence>
<dbReference type="InterPro" id="IPR029058">
    <property type="entry name" value="AB_hydrolase_fold"/>
</dbReference>
<dbReference type="Pfam" id="PF07676">
    <property type="entry name" value="PD40"/>
    <property type="match status" value="3"/>
</dbReference>
<dbReference type="SUPFAM" id="SSF53474">
    <property type="entry name" value="alpha/beta-Hydrolases"/>
    <property type="match status" value="1"/>
</dbReference>
<accession>A0ABQ2ZLG0</accession>
<dbReference type="Proteomes" id="UP000621898">
    <property type="component" value="Unassembled WGS sequence"/>
</dbReference>
<dbReference type="InterPro" id="IPR011659">
    <property type="entry name" value="WD40"/>
</dbReference>
<keyword evidence="2" id="KW-0720">Serine protease</keyword>
<keyword evidence="3" id="KW-0732">Signal</keyword>
<evidence type="ECO:0000259" key="4">
    <source>
        <dbReference type="Pfam" id="PF00326"/>
    </source>
</evidence>
<keyword evidence="6" id="KW-1185">Reference proteome</keyword>
<evidence type="ECO:0000256" key="1">
    <source>
        <dbReference type="ARBA" id="ARBA00022801"/>
    </source>
</evidence>
<feature type="chain" id="PRO_5046573074" evidence="3">
    <location>
        <begin position="24"/>
        <end position="665"/>
    </location>
</feature>
<dbReference type="PANTHER" id="PTHR42776:SF27">
    <property type="entry name" value="DIPEPTIDYL PEPTIDASE FAMILY MEMBER 6"/>
    <property type="match status" value="1"/>
</dbReference>
<sequence>MKSTRYFAYAACCVFALSLSAHAATTAQAFQLNDLQRVVSLSEPQISPDGKRIAVVVSTPDWKTDKSQQELDLVDVASGVRRALTWKREGLSSPRWSPDGARLAFIAKDAETKEGQLYVMPMDGGDALRITETKRGVDAYSWSPDGKQIAFVSEDEPANAKAIKEHDDAFQVTDNHFLTRATLTPWHLWLVPSAGGTAKQLTRGSYSLQTDQQDNAPVPTWSRDGRSIAFTRFPGAYWGPSFHSVIAAVDAGGGEPHTLVPAEGAVNAMYAPDSDSFAFMRPRNGDQNNGNAVYVTADGNSRDVTEASARNFNSYVWLPHGKALVLAGEDGTHSVLWEQPLTGAAKKLDLGEVEAGADVSVSKTGALAFVGSTTTHPAELYVMDSVSAKPRRLTNLNAFVDNLALGRTESIEWQGSDGFHEDGVLTYPVGYQRGQSYPLALVIHGGPEAASTVKFAALPQLLAAAGFAVFQPNYRGSINLGDAYQHAIFRDTGVGPGKDVMAGVDAVQKLGFVDAQRIGVSGWSYGGYMTTWLTGHYPVWKAAVSGAALTDWVMDYTISYYQTGDTYFFGGSPWTTKDHDIWREQSPIAYAHNVTAPTLIMGDVGDPNVPLVNSYEWYHALRDNGVPVEFYAYPADTHFPKDIVRTTDVYRRWVSWMTQHLQPTH</sequence>
<dbReference type="InterPro" id="IPR011042">
    <property type="entry name" value="6-blade_b-propeller_TolB-like"/>
</dbReference>
<dbReference type="InterPro" id="IPR001375">
    <property type="entry name" value="Peptidase_S9_cat"/>
</dbReference>
<evidence type="ECO:0000256" key="2">
    <source>
        <dbReference type="ARBA" id="ARBA00022825"/>
    </source>
</evidence>
<evidence type="ECO:0000313" key="6">
    <source>
        <dbReference type="Proteomes" id="UP000621898"/>
    </source>
</evidence>
<dbReference type="Gene3D" id="2.120.10.30">
    <property type="entry name" value="TolB, C-terminal domain"/>
    <property type="match status" value="3"/>
</dbReference>
<protein>
    <submittedName>
        <fullName evidence="5">Peptidase</fullName>
    </submittedName>
</protein>
<dbReference type="Pfam" id="PF00326">
    <property type="entry name" value="Peptidase_S9"/>
    <property type="match status" value="1"/>
</dbReference>
<keyword evidence="1" id="KW-0378">Hydrolase</keyword>
<name>A0ABQ2ZLG0_9GAMM</name>
<feature type="signal peptide" evidence="3">
    <location>
        <begin position="1"/>
        <end position="23"/>
    </location>
</feature>
<gene>
    <name evidence="5" type="ORF">GCM10008098_08080</name>
</gene>
<evidence type="ECO:0000256" key="3">
    <source>
        <dbReference type="SAM" id="SignalP"/>
    </source>
</evidence>
<comment type="caution">
    <text evidence="5">The sequence shown here is derived from an EMBL/GenBank/DDBJ whole genome shotgun (WGS) entry which is preliminary data.</text>
</comment>
<dbReference type="RefSeq" id="WP_189439860.1">
    <property type="nucleotide sequence ID" value="NZ_BMXT01000001.1"/>
</dbReference>
<proteinExistence type="predicted"/>
<dbReference type="PANTHER" id="PTHR42776">
    <property type="entry name" value="SERINE PEPTIDASE S9 FAMILY MEMBER"/>
    <property type="match status" value="1"/>
</dbReference>
<organism evidence="5 6">
    <name type="scientific">Rhodanobacter panaciterrae</name>
    <dbReference type="NCBI Taxonomy" id="490572"/>
    <lineage>
        <taxon>Bacteria</taxon>
        <taxon>Pseudomonadati</taxon>
        <taxon>Pseudomonadota</taxon>
        <taxon>Gammaproteobacteria</taxon>
        <taxon>Lysobacterales</taxon>
        <taxon>Rhodanobacteraceae</taxon>
        <taxon>Rhodanobacter</taxon>
    </lineage>
</organism>
<reference evidence="6" key="1">
    <citation type="journal article" date="2019" name="Int. J. Syst. Evol. Microbiol.">
        <title>The Global Catalogue of Microorganisms (GCM) 10K type strain sequencing project: providing services to taxonomists for standard genome sequencing and annotation.</title>
        <authorList>
            <consortium name="The Broad Institute Genomics Platform"/>
            <consortium name="The Broad Institute Genome Sequencing Center for Infectious Disease"/>
            <person name="Wu L."/>
            <person name="Ma J."/>
        </authorList>
    </citation>
    <scope>NUCLEOTIDE SEQUENCE [LARGE SCALE GENOMIC DNA]</scope>
    <source>
        <strain evidence="6">KCTC 22232</strain>
    </source>
</reference>
<dbReference type="EMBL" id="BMXT01000001">
    <property type="protein sequence ID" value="GGY18468.1"/>
    <property type="molecule type" value="Genomic_DNA"/>
</dbReference>
<dbReference type="Gene3D" id="3.40.50.1820">
    <property type="entry name" value="alpha/beta hydrolase"/>
    <property type="match status" value="1"/>
</dbReference>
<feature type="domain" description="Peptidase S9 prolyl oligopeptidase catalytic" evidence="4">
    <location>
        <begin position="455"/>
        <end position="662"/>
    </location>
</feature>
<keyword evidence="2" id="KW-0645">Protease</keyword>
<dbReference type="SUPFAM" id="SSF82171">
    <property type="entry name" value="DPP6 N-terminal domain-like"/>
    <property type="match status" value="1"/>
</dbReference>